<dbReference type="InterPro" id="IPR050630">
    <property type="entry name" value="WD_repeat_EMAP"/>
</dbReference>
<dbReference type="AlphaFoldDB" id="A0A3S3NX90"/>
<feature type="region of interest" description="Disordered" evidence="3">
    <location>
        <begin position="44"/>
        <end position="88"/>
    </location>
</feature>
<dbReference type="PANTHER" id="PTHR13720:SF55">
    <property type="entry name" value="ECHINODERM MICROTUBULE-ASSOCIATED PROTEIN-LIKE CG42247"/>
    <property type="match status" value="1"/>
</dbReference>
<keyword evidence="6" id="KW-1185">Reference proteome</keyword>
<dbReference type="Pfam" id="PF23414">
    <property type="entry name" value="Beta-prop_EML_2"/>
    <property type="match status" value="1"/>
</dbReference>
<dbReference type="STRING" id="1965070.A0A3S3NX90"/>
<dbReference type="GO" id="GO:0000226">
    <property type="term" value="P:microtubule cytoskeleton organization"/>
    <property type="evidence" value="ECO:0007669"/>
    <property type="project" value="TreeGrafter"/>
</dbReference>
<dbReference type="InterPro" id="IPR015943">
    <property type="entry name" value="WD40/YVTN_repeat-like_dom_sf"/>
</dbReference>
<dbReference type="PANTHER" id="PTHR13720">
    <property type="entry name" value="WD-40 REPEAT PROTEIN"/>
    <property type="match status" value="1"/>
</dbReference>
<feature type="compositionally biased region" description="Basic and acidic residues" evidence="3">
    <location>
        <begin position="179"/>
        <end position="192"/>
    </location>
</feature>
<accession>A0A3S3NX90</accession>
<feature type="compositionally biased region" description="Basic and acidic residues" evidence="3">
    <location>
        <begin position="144"/>
        <end position="166"/>
    </location>
</feature>
<dbReference type="SUPFAM" id="SSF50978">
    <property type="entry name" value="WD40 repeat-like"/>
    <property type="match status" value="1"/>
</dbReference>
<evidence type="ECO:0000313" key="5">
    <source>
        <dbReference type="EMBL" id="RWS07802.1"/>
    </source>
</evidence>
<sequence length="723" mass="81403">MIYYSIDEIINIDEKLDDNSSNNFIAFHNSNEEDIVDYNIEHQKSTETQTSPKFSRESRRQLKRQLKSQRSGRKSKTNESNHSYNDNIAMTETTVAVTQNLNGNDSANEIVPNHTDEHIEEEHIIENSINNQKTENVEPEPEVNEIRENESDSKSQQEQNKFDPTSELKISPSPSVEPEAVKKESPINDATDKTSLNNLLITEQEVKGDTKNSPKATSLTPKSEKKVKPKVKKNTETRTSKTKTTPSPSLGNKTPKVKITPSPSINARTPKTKAAPTPKINNKVDKNEFEEVRKSINSPAIVQYTNLIDGVNIPDRNFKLTWAQVNVWSPETLRTLAILSTNELGKTVAGIAFSHKGFLIVACVQKRLKLILWNWRKQEIMLKATQSLRKEEVVLGIACHPSNLLCATYGQKHLRLWEFQRNRFGNKSIVSALSGENGELCGLRSIATHPGRTTIYSLSLDHKLCKWEFKLLVWKCIMEEQCASIAVHPSARIIALGTASGAIVIVNSEDGEKTSELHISEEPIGCLQFSMQGDLLAAGTQDGIIYILPVTENSFSYEKVSALKGPSPILTLQWSTDGQYILTSVNESNFQELILWDLPNFRYMRGCSSIIRKIEWYDATCSGGDDVRGIWDNSNVHDINYISCHCSFDHKYLASGDDKGVIRLFSYPCFDPDSGYYKAYQGSTGVVDVRFLPDNEHFVTANFEGSIFLWELFIPEANEQEDE</sequence>
<dbReference type="Gene3D" id="2.130.10.10">
    <property type="entry name" value="YVTN repeat-like/Quinoprotein amine dehydrogenase"/>
    <property type="match status" value="1"/>
</dbReference>
<dbReference type="GO" id="GO:0008017">
    <property type="term" value="F:microtubule binding"/>
    <property type="evidence" value="ECO:0007669"/>
    <property type="project" value="TreeGrafter"/>
</dbReference>
<keyword evidence="1" id="KW-0853">WD repeat</keyword>
<dbReference type="EMBL" id="NCKU01003296">
    <property type="protein sequence ID" value="RWS07802.1"/>
    <property type="molecule type" value="Genomic_DNA"/>
</dbReference>
<name>A0A3S3NX90_9ACAR</name>
<evidence type="ECO:0000256" key="1">
    <source>
        <dbReference type="ARBA" id="ARBA00022574"/>
    </source>
</evidence>
<dbReference type="InterPro" id="IPR001680">
    <property type="entry name" value="WD40_rpt"/>
</dbReference>
<feature type="region of interest" description="Disordered" evidence="3">
    <location>
        <begin position="125"/>
        <end position="281"/>
    </location>
</feature>
<gene>
    <name evidence="5" type="ORF">B4U79_16111</name>
</gene>
<feature type="compositionally biased region" description="Polar residues" evidence="3">
    <location>
        <begin position="78"/>
        <end position="88"/>
    </location>
</feature>
<organism evidence="5 6">
    <name type="scientific">Dinothrombium tinctorium</name>
    <dbReference type="NCBI Taxonomy" id="1965070"/>
    <lineage>
        <taxon>Eukaryota</taxon>
        <taxon>Metazoa</taxon>
        <taxon>Ecdysozoa</taxon>
        <taxon>Arthropoda</taxon>
        <taxon>Chelicerata</taxon>
        <taxon>Arachnida</taxon>
        <taxon>Acari</taxon>
        <taxon>Acariformes</taxon>
        <taxon>Trombidiformes</taxon>
        <taxon>Prostigmata</taxon>
        <taxon>Anystina</taxon>
        <taxon>Parasitengona</taxon>
        <taxon>Trombidioidea</taxon>
        <taxon>Trombidiidae</taxon>
        <taxon>Dinothrombium</taxon>
    </lineage>
</organism>
<evidence type="ECO:0000256" key="3">
    <source>
        <dbReference type="SAM" id="MobiDB-lite"/>
    </source>
</evidence>
<protein>
    <submittedName>
        <fullName evidence="5">Echinoderm microtubule-associated protein-like CG42247</fullName>
    </submittedName>
</protein>
<keyword evidence="2" id="KW-0677">Repeat</keyword>
<dbReference type="OrthoDB" id="6515886at2759"/>
<feature type="compositionally biased region" description="Basic residues" evidence="3">
    <location>
        <begin position="61"/>
        <end position="75"/>
    </location>
</feature>
<dbReference type="Proteomes" id="UP000285301">
    <property type="component" value="Unassembled WGS sequence"/>
</dbReference>
<dbReference type="InterPro" id="IPR055442">
    <property type="entry name" value="Beta-prop_EML-like_2nd"/>
</dbReference>
<dbReference type="SMART" id="SM00320">
    <property type="entry name" value="WD40"/>
    <property type="match status" value="7"/>
</dbReference>
<dbReference type="GO" id="GO:0072686">
    <property type="term" value="C:mitotic spindle"/>
    <property type="evidence" value="ECO:0007669"/>
    <property type="project" value="TreeGrafter"/>
</dbReference>
<comment type="caution">
    <text evidence="5">The sequence shown here is derived from an EMBL/GenBank/DDBJ whole genome shotgun (WGS) entry which is preliminary data.</text>
</comment>
<feature type="domain" description="EML-like second beta-propeller" evidence="4">
    <location>
        <begin position="444"/>
        <end position="711"/>
    </location>
</feature>
<reference evidence="5 6" key="1">
    <citation type="journal article" date="2018" name="Gigascience">
        <title>Genomes of trombidid mites reveal novel predicted allergens and laterally-transferred genes associated with secondary metabolism.</title>
        <authorList>
            <person name="Dong X."/>
            <person name="Chaisiri K."/>
            <person name="Xia D."/>
            <person name="Armstrong S.D."/>
            <person name="Fang Y."/>
            <person name="Donnelly M.J."/>
            <person name="Kadowaki T."/>
            <person name="McGarry J.W."/>
            <person name="Darby A.C."/>
            <person name="Makepeace B.L."/>
        </authorList>
    </citation>
    <scope>NUCLEOTIDE SEQUENCE [LARGE SCALE GENOMIC DNA]</scope>
    <source>
        <strain evidence="5">UoL-WK</strain>
    </source>
</reference>
<evidence type="ECO:0000256" key="2">
    <source>
        <dbReference type="ARBA" id="ARBA00022737"/>
    </source>
</evidence>
<evidence type="ECO:0000259" key="4">
    <source>
        <dbReference type="Pfam" id="PF23414"/>
    </source>
</evidence>
<evidence type="ECO:0000313" key="6">
    <source>
        <dbReference type="Proteomes" id="UP000285301"/>
    </source>
</evidence>
<proteinExistence type="predicted"/>
<dbReference type="InterPro" id="IPR036322">
    <property type="entry name" value="WD40_repeat_dom_sf"/>
</dbReference>